<reference evidence="1" key="1">
    <citation type="journal article" date="2014" name="Front. Microbiol.">
        <title>High frequency of phylogenetically diverse reductive dehalogenase-homologous genes in deep subseafloor sedimentary metagenomes.</title>
        <authorList>
            <person name="Kawai M."/>
            <person name="Futagami T."/>
            <person name="Toyoda A."/>
            <person name="Takaki Y."/>
            <person name="Nishi S."/>
            <person name="Hori S."/>
            <person name="Arai W."/>
            <person name="Tsubouchi T."/>
            <person name="Morono Y."/>
            <person name="Uchiyama I."/>
            <person name="Ito T."/>
            <person name="Fujiyama A."/>
            <person name="Inagaki F."/>
            <person name="Takami H."/>
        </authorList>
    </citation>
    <scope>NUCLEOTIDE SEQUENCE</scope>
    <source>
        <strain evidence="1">Expedition CK06-06</strain>
    </source>
</reference>
<organism evidence="1">
    <name type="scientific">marine sediment metagenome</name>
    <dbReference type="NCBI Taxonomy" id="412755"/>
    <lineage>
        <taxon>unclassified sequences</taxon>
        <taxon>metagenomes</taxon>
        <taxon>ecological metagenomes</taxon>
    </lineage>
</organism>
<gene>
    <name evidence="1" type="ORF">S06H3_00944</name>
</gene>
<dbReference type="EMBL" id="BARV01000209">
    <property type="protein sequence ID" value="GAH95101.1"/>
    <property type="molecule type" value="Genomic_DNA"/>
</dbReference>
<sequence>MNAWKIIDKVITDLTEAKALAKDGNKTTACCAMNHAAGLLKGYIETSVGPEHGFEDEEKACQAHQKP</sequence>
<comment type="caution">
    <text evidence="1">The sequence shown here is derived from an EMBL/GenBank/DDBJ whole genome shotgun (WGS) entry which is preliminary data.</text>
</comment>
<protein>
    <submittedName>
        <fullName evidence="1">Uncharacterized protein</fullName>
    </submittedName>
</protein>
<proteinExistence type="predicted"/>
<dbReference type="AlphaFoldDB" id="X1JK53"/>
<accession>X1JK53</accession>
<evidence type="ECO:0000313" key="1">
    <source>
        <dbReference type="EMBL" id="GAH95101.1"/>
    </source>
</evidence>
<name>X1JK53_9ZZZZ</name>